<dbReference type="Pfam" id="PF13581">
    <property type="entry name" value="HATPase_c_2"/>
    <property type="match status" value="1"/>
</dbReference>
<keyword evidence="1" id="KW-0418">Kinase</keyword>
<keyword evidence="1" id="KW-0808">Transferase</keyword>
<dbReference type="SUPFAM" id="SSF55874">
    <property type="entry name" value="ATPase domain of HSP90 chaperone/DNA topoisomerase II/histidine kinase"/>
    <property type="match status" value="1"/>
</dbReference>
<protein>
    <recommendedName>
        <fullName evidence="2">Histidine kinase/HSP90-like ATPase domain-containing protein</fullName>
    </recommendedName>
</protein>
<name>A0ABM7VGG2_9BACT</name>
<dbReference type="CDD" id="cd16936">
    <property type="entry name" value="HATPase_RsbW-like"/>
    <property type="match status" value="1"/>
</dbReference>
<dbReference type="InterPro" id="IPR050267">
    <property type="entry name" value="Anti-sigma-factor_SerPK"/>
</dbReference>
<organism evidence="3 4">
    <name type="scientific">Persicobacter psychrovividus</name>
    <dbReference type="NCBI Taxonomy" id="387638"/>
    <lineage>
        <taxon>Bacteria</taxon>
        <taxon>Pseudomonadati</taxon>
        <taxon>Bacteroidota</taxon>
        <taxon>Cytophagia</taxon>
        <taxon>Cytophagales</taxon>
        <taxon>Persicobacteraceae</taxon>
        <taxon>Persicobacter</taxon>
    </lineage>
</organism>
<keyword evidence="1" id="KW-0723">Serine/threonine-protein kinase</keyword>
<evidence type="ECO:0000256" key="1">
    <source>
        <dbReference type="ARBA" id="ARBA00022527"/>
    </source>
</evidence>
<keyword evidence="4" id="KW-1185">Reference proteome</keyword>
<reference evidence="3 4" key="1">
    <citation type="submission" date="2021-12" db="EMBL/GenBank/DDBJ databases">
        <title>Genome sequencing of bacteria with rrn-lacking chromosome and rrn-plasmid.</title>
        <authorList>
            <person name="Anda M."/>
            <person name="Iwasaki W."/>
        </authorList>
    </citation>
    <scope>NUCLEOTIDE SEQUENCE [LARGE SCALE GENOMIC DNA]</scope>
    <source>
        <strain evidence="3 4">NBRC 101262</strain>
    </source>
</reference>
<dbReference type="PANTHER" id="PTHR35526:SF3">
    <property type="entry name" value="ANTI-SIGMA-F FACTOR RSBW"/>
    <property type="match status" value="1"/>
</dbReference>
<proteinExistence type="predicted"/>
<gene>
    <name evidence="3" type="ORF">PEPS_23120</name>
</gene>
<dbReference type="InterPro" id="IPR036890">
    <property type="entry name" value="HATPase_C_sf"/>
</dbReference>
<accession>A0ABM7VGG2</accession>
<dbReference type="Gene3D" id="3.30.565.10">
    <property type="entry name" value="Histidine kinase-like ATPase, C-terminal domain"/>
    <property type="match status" value="1"/>
</dbReference>
<evidence type="ECO:0000313" key="4">
    <source>
        <dbReference type="Proteomes" id="UP001354989"/>
    </source>
</evidence>
<dbReference type="RefSeq" id="WP_332922433.1">
    <property type="nucleotide sequence ID" value="NZ_AP025292.1"/>
</dbReference>
<sequence length="136" mass="15663">MEFRHKVSCSTNKLVELRGFVKHTLHTIGISDTMAYNLALAVDEVCANVMIHSHQCDAHDFIELTIRKKEGYIVFEIVDKHELGYDIENHQSVPVSILIEDKRKGGLGLQLVDKIMDRIEYFNLPPKHVYRLSKCI</sequence>
<evidence type="ECO:0000259" key="2">
    <source>
        <dbReference type="Pfam" id="PF13581"/>
    </source>
</evidence>
<dbReference type="Proteomes" id="UP001354989">
    <property type="component" value="Chromosome"/>
</dbReference>
<feature type="domain" description="Histidine kinase/HSP90-like ATPase" evidence="2">
    <location>
        <begin position="12"/>
        <end position="121"/>
    </location>
</feature>
<dbReference type="EMBL" id="AP025292">
    <property type="protein sequence ID" value="BDD00032.1"/>
    <property type="molecule type" value="Genomic_DNA"/>
</dbReference>
<dbReference type="PANTHER" id="PTHR35526">
    <property type="entry name" value="ANTI-SIGMA-F FACTOR RSBW-RELATED"/>
    <property type="match status" value="1"/>
</dbReference>
<dbReference type="InterPro" id="IPR003594">
    <property type="entry name" value="HATPase_dom"/>
</dbReference>
<evidence type="ECO:0000313" key="3">
    <source>
        <dbReference type="EMBL" id="BDD00032.1"/>
    </source>
</evidence>